<dbReference type="PANTHER" id="PTHR34472:SF1">
    <property type="entry name" value="SULFUR CARRIER PROTEIN THIS"/>
    <property type="match status" value="1"/>
</dbReference>
<accession>A0A081P1H6</accession>
<dbReference type="InterPro" id="IPR010035">
    <property type="entry name" value="Thi_S"/>
</dbReference>
<sequence>MRLTVNGELREVDNAANVAELLSAFKLDNKILVVELNRVIIDRTRYEEARLNDGDHVEIVHFVGGG</sequence>
<dbReference type="AlphaFoldDB" id="A0A081P1H6"/>
<evidence type="ECO:0000313" key="2">
    <source>
        <dbReference type="Proteomes" id="UP000028123"/>
    </source>
</evidence>
<name>A0A081P1H6_9BACL</name>
<dbReference type="RefSeq" id="WP_036684790.1">
    <property type="nucleotide sequence ID" value="NZ_JNVM01000015.1"/>
</dbReference>
<protein>
    <submittedName>
        <fullName evidence="1">Thiamine biosynthesis protein ThiS</fullName>
    </submittedName>
</protein>
<organism evidence="1 2">
    <name type="scientific">Paenibacillus tyrfis</name>
    <dbReference type="NCBI Taxonomy" id="1501230"/>
    <lineage>
        <taxon>Bacteria</taxon>
        <taxon>Bacillati</taxon>
        <taxon>Bacillota</taxon>
        <taxon>Bacilli</taxon>
        <taxon>Bacillales</taxon>
        <taxon>Paenibacillaceae</taxon>
        <taxon>Paenibacillus</taxon>
    </lineage>
</organism>
<dbReference type="InterPro" id="IPR003749">
    <property type="entry name" value="ThiS/MoaD-like"/>
</dbReference>
<dbReference type="CDD" id="cd00565">
    <property type="entry name" value="Ubl_ThiS"/>
    <property type="match status" value="1"/>
</dbReference>
<dbReference type="Gene3D" id="3.10.20.30">
    <property type="match status" value="1"/>
</dbReference>
<reference evidence="1 2" key="1">
    <citation type="submission" date="2014-06" db="EMBL/GenBank/DDBJ databases">
        <title>Draft genome sequence of Paenibacillus sp. MSt1.</title>
        <authorList>
            <person name="Aw Y.K."/>
            <person name="Ong K.S."/>
            <person name="Gan H.M."/>
            <person name="Lee S.M."/>
        </authorList>
    </citation>
    <scope>NUCLEOTIDE SEQUENCE [LARGE SCALE GENOMIC DNA]</scope>
    <source>
        <strain evidence="1 2">MSt1</strain>
    </source>
</reference>
<evidence type="ECO:0000313" key="1">
    <source>
        <dbReference type="EMBL" id="KEQ24549.1"/>
    </source>
</evidence>
<dbReference type="InterPro" id="IPR016155">
    <property type="entry name" value="Mopterin_synth/thiamin_S_b"/>
</dbReference>
<dbReference type="eggNOG" id="COG2104">
    <property type="taxonomic scope" value="Bacteria"/>
</dbReference>
<dbReference type="PANTHER" id="PTHR34472">
    <property type="entry name" value="SULFUR CARRIER PROTEIN THIS"/>
    <property type="match status" value="1"/>
</dbReference>
<dbReference type="OrthoDB" id="9798559at2"/>
<proteinExistence type="predicted"/>
<gene>
    <name evidence="1" type="ORF">ET33_07310</name>
</gene>
<dbReference type="InterPro" id="IPR012675">
    <property type="entry name" value="Beta-grasp_dom_sf"/>
</dbReference>
<dbReference type="Pfam" id="PF02597">
    <property type="entry name" value="ThiS"/>
    <property type="match status" value="1"/>
</dbReference>
<comment type="caution">
    <text evidence="1">The sequence shown here is derived from an EMBL/GenBank/DDBJ whole genome shotgun (WGS) entry which is preliminary data.</text>
</comment>
<dbReference type="SUPFAM" id="SSF54285">
    <property type="entry name" value="MoaD/ThiS"/>
    <property type="match status" value="1"/>
</dbReference>
<dbReference type="NCBIfam" id="TIGR01683">
    <property type="entry name" value="thiS"/>
    <property type="match status" value="1"/>
</dbReference>
<dbReference type="EMBL" id="JNVM01000015">
    <property type="protein sequence ID" value="KEQ24549.1"/>
    <property type="molecule type" value="Genomic_DNA"/>
</dbReference>
<dbReference type="Proteomes" id="UP000028123">
    <property type="component" value="Unassembled WGS sequence"/>
</dbReference>
<keyword evidence="2" id="KW-1185">Reference proteome</keyword>